<name>A0A0C3DC91_9AGAM</name>
<dbReference type="AlphaFoldDB" id="A0A0C3DC91"/>
<evidence type="ECO:0000313" key="1">
    <source>
        <dbReference type="EMBL" id="KIM54034.1"/>
    </source>
</evidence>
<accession>A0A0C3DC91</accession>
<dbReference type="InParanoid" id="A0A0C3DC91"/>
<reference evidence="2" key="2">
    <citation type="submission" date="2015-01" db="EMBL/GenBank/DDBJ databases">
        <title>Evolutionary Origins and Diversification of the Mycorrhizal Mutualists.</title>
        <authorList>
            <consortium name="DOE Joint Genome Institute"/>
            <consortium name="Mycorrhizal Genomics Consortium"/>
            <person name="Kohler A."/>
            <person name="Kuo A."/>
            <person name="Nagy L.G."/>
            <person name="Floudas D."/>
            <person name="Copeland A."/>
            <person name="Barry K.W."/>
            <person name="Cichocki N."/>
            <person name="Veneault-Fourrey C."/>
            <person name="LaButti K."/>
            <person name="Lindquist E.A."/>
            <person name="Lipzen A."/>
            <person name="Lundell T."/>
            <person name="Morin E."/>
            <person name="Murat C."/>
            <person name="Riley R."/>
            <person name="Ohm R."/>
            <person name="Sun H."/>
            <person name="Tunlid A."/>
            <person name="Henrissat B."/>
            <person name="Grigoriev I.V."/>
            <person name="Hibbett D.S."/>
            <person name="Martin F."/>
        </authorList>
    </citation>
    <scope>NUCLEOTIDE SEQUENCE [LARGE SCALE GENOMIC DNA]</scope>
    <source>
        <strain evidence="2">Foug A</strain>
    </source>
</reference>
<organism evidence="1 2">
    <name type="scientific">Scleroderma citrinum Foug A</name>
    <dbReference type="NCBI Taxonomy" id="1036808"/>
    <lineage>
        <taxon>Eukaryota</taxon>
        <taxon>Fungi</taxon>
        <taxon>Dikarya</taxon>
        <taxon>Basidiomycota</taxon>
        <taxon>Agaricomycotina</taxon>
        <taxon>Agaricomycetes</taxon>
        <taxon>Agaricomycetidae</taxon>
        <taxon>Boletales</taxon>
        <taxon>Sclerodermatineae</taxon>
        <taxon>Sclerodermataceae</taxon>
        <taxon>Scleroderma</taxon>
    </lineage>
</organism>
<keyword evidence="2" id="KW-1185">Reference proteome</keyword>
<proteinExistence type="predicted"/>
<dbReference type="Proteomes" id="UP000053989">
    <property type="component" value="Unassembled WGS sequence"/>
</dbReference>
<reference evidence="1 2" key="1">
    <citation type="submission" date="2014-04" db="EMBL/GenBank/DDBJ databases">
        <authorList>
            <consortium name="DOE Joint Genome Institute"/>
            <person name="Kuo A."/>
            <person name="Kohler A."/>
            <person name="Nagy L.G."/>
            <person name="Floudas D."/>
            <person name="Copeland A."/>
            <person name="Barry K.W."/>
            <person name="Cichocki N."/>
            <person name="Veneault-Fourrey C."/>
            <person name="LaButti K."/>
            <person name="Lindquist E.A."/>
            <person name="Lipzen A."/>
            <person name="Lundell T."/>
            <person name="Morin E."/>
            <person name="Murat C."/>
            <person name="Sun H."/>
            <person name="Tunlid A."/>
            <person name="Henrissat B."/>
            <person name="Grigoriev I.V."/>
            <person name="Hibbett D.S."/>
            <person name="Martin F."/>
            <person name="Nordberg H.P."/>
            <person name="Cantor M.N."/>
            <person name="Hua S.X."/>
        </authorList>
    </citation>
    <scope>NUCLEOTIDE SEQUENCE [LARGE SCALE GENOMIC DNA]</scope>
    <source>
        <strain evidence="1 2">Foug A</strain>
    </source>
</reference>
<dbReference type="EMBL" id="KN822164">
    <property type="protein sequence ID" value="KIM54034.1"/>
    <property type="molecule type" value="Genomic_DNA"/>
</dbReference>
<gene>
    <name evidence="1" type="ORF">SCLCIDRAFT_1222332</name>
</gene>
<evidence type="ECO:0000313" key="2">
    <source>
        <dbReference type="Proteomes" id="UP000053989"/>
    </source>
</evidence>
<protein>
    <submittedName>
        <fullName evidence="1">Uncharacterized protein</fullName>
    </submittedName>
</protein>
<sequence length="68" mass="7567">MFMCPIQGRNHPDNCGQLLIADSMKPQAMLKMVTGSLGLATSNVQRSAPTRTHLFFYLSPTPSMLTRR</sequence>
<dbReference type="HOGENOM" id="CLU_2795423_0_0_1"/>